<keyword evidence="2" id="KW-0521">NADP</keyword>
<comment type="similarity">
    <text evidence="1">Belongs to the NAD(P)-dependent epimerase/dehydratase family. Fucose synthase subfamily.</text>
</comment>
<sequence length="288" mass="32474">MNKSSKIFVAGHTGLIGSAIIRKLRLMGYARIITRTHKSLDLKDRKRTESFFSKEQPEYVILAAAKVGSIQANDTYPAEFIFENLTIQNNVIDLSWKYRVKKLLYLGSSCAYPKKCSQPMKEESLLTGSLEPTNEPYAIAKLAGIKMCQAYHRQYGAKFISVIPANVYGINDHFDENAHVLPTLIKRFHQACLKKSKSVVLWGTGKPKREFFYVDDLADACLFLLKKYNEPEVINVGVGQETSISQLAQKIRKISGYRGELVYDTSRPDGNPRRLLNSSKVSALGWKA</sequence>
<dbReference type="PANTHER" id="PTHR43238:SF1">
    <property type="entry name" value="GDP-L-FUCOSE SYNTHASE"/>
    <property type="match status" value="1"/>
</dbReference>
<accession>A0A381SQ06</accession>
<dbReference type="InterPro" id="IPR036291">
    <property type="entry name" value="NAD(P)-bd_dom_sf"/>
</dbReference>
<dbReference type="GO" id="GO:0016853">
    <property type="term" value="F:isomerase activity"/>
    <property type="evidence" value="ECO:0007669"/>
    <property type="project" value="UniProtKB-KW"/>
</dbReference>
<evidence type="ECO:0000259" key="5">
    <source>
        <dbReference type="Pfam" id="PF01370"/>
    </source>
</evidence>
<dbReference type="GO" id="GO:0050577">
    <property type="term" value="F:GDP-L-fucose synthase activity"/>
    <property type="evidence" value="ECO:0007669"/>
    <property type="project" value="TreeGrafter"/>
</dbReference>
<keyword evidence="4" id="KW-0413">Isomerase</keyword>
<keyword evidence="3" id="KW-0560">Oxidoreductase</keyword>
<evidence type="ECO:0000256" key="3">
    <source>
        <dbReference type="ARBA" id="ARBA00023002"/>
    </source>
</evidence>
<evidence type="ECO:0000256" key="2">
    <source>
        <dbReference type="ARBA" id="ARBA00022857"/>
    </source>
</evidence>
<dbReference type="AlphaFoldDB" id="A0A381SQ06"/>
<evidence type="ECO:0000313" key="6">
    <source>
        <dbReference type="EMBL" id="SVA06076.1"/>
    </source>
</evidence>
<dbReference type="Pfam" id="PF01370">
    <property type="entry name" value="Epimerase"/>
    <property type="match status" value="1"/>
</dbReference>
<protein>
    <recommendedName>
        <fullName evidence="5">NAD-dependent epimerase/dehydratase domain-containing protein</fullName>
    </recommendedName>
</protein>
<feature type="domain" description="NAD-dependent epimerase/dehydratase" evidence="5">
    <location>
        <begin position="7"/>
        <end position="237"/>
    </location>
</feature>
<dbReference type="EMBL" id="UINC01003409">
    <property type="protein sequence ID" value="SVA06076.1"/>
    <property type="molecule type" value="Genomic_DNA"/>
</dbReference>
<dbReference type="PANTHER" id="PTHR43238">
    <property type="entry name" value="GDP-L-FUCOSE SYNTHASE"/>
    <property type="match status" value="1"/>
</dbReference>
<name>A0A381SQ06_9ZZZZ</name>
<dbReference type="HAMAP" id="MF_00956">
    <property type="entry name" value="GDP_fucose_synth"/>
    <property type="match status" value="1"/>
</dbReference>
<evidence type="ECO:0000256" key="1">
    <source>
        <dbReference type="ARBA" id="ARBA00005959"/>
    </source>
</evidence>
<dbReference type="InterPro" id="IPR028614">
    <property type="entry name" value="GDP_fucose/colitose_synth"/>
</dbReference>
<dbReference type="Gene3D" id="3.90.25.10">
    <property type="entry name" value="UDP-galactose 4-epimerase, domain 1"/>
    <property type="match status" value="1"/>
</dbReference>
<dbReference type="InterPro" id="IPR001509">
    <property type="entry name" value="Epimerase_deHydtase"/>
</dbReference>
<dbReference type="CDD" id="cd05239">
    <property type="entry name" value="GDP_FS_SDR_e"/>
    <property type="match status" value="1"/>
</dbReference>
<evidence type="ECO:0000256" key="4">
    <source>
        <dbReference type="ARBA" id="ARBA00023235"/>
    </source>
</evidence>
<proteinExistence type="inferred from homology"/>
<reference evidence="6" key="1">
    <citation type="submission" date="2018-05" db="EMBL/GenBank/DDBJ databases">
        <authorList>
            <person name="Lanie J.A."/>
            <person name="Ng W.-L."/>
            <person name="Kazmierczak K.M."/>
            <person name="Andrzejewski T.M."/>
            <person name="Davidsen T.M."/>
            <person name="Wayne K.J."/>
            <person name="Tettelin H."/>
            <person name="Glass J.I."/>
            <person name="Rusch D."/>
            <person name="Podicherti R."/>
            <person name="Tsui H.-C.T."/>
            <person name="Winkler M.E."/>
        </authorList>
    </citation>
    <scope>NUCLEOTIDE SEQUENCE</scope>
</reference>
<feature type="non-terminal residue" evidence="6">
    <location>
        <position position="288"/>
    </location>
</feature>
<gene>
    <name evidence="6" type="ORF">METZ01_LOCUS58930</name>
</gene>
<dbReference type="Gene3D" id="3.40.50.720">
    <property type="entry name" value="NAD(P)-binding Rossmann-like Domain"/>
    <property type="match status" value="1"/>
</dbReference>
<organism evidence="6">
    <name type="scientific">marine metagenome</name>
    <dbReference type="NCBI Taxonomy" id="408172"/>
    <lineage>
        <taxon>unclassified sequences</taxon>
        <taxon>metagenomes</taxon>
        <taxon>ecological metagenomes</taxon>
    </lineage>
</organism>
<dbReference type="SUPFAM" id="SSF51735">
    <property type="entry name" value="NAD(P)-binding Rossmann-fold domains"/>
    <property type="match status" value="1"/>
</dbReference>